<name>A0ABU0JVY0_HATLI</name>
<organism evidence="1 2">
    <name type="scientific">Hathewaya limosa</name>
    <name type="common">Clostridium limosum</name>
    <dbReference type="NCBI Taxonomy" id="1536"/>
    <lineage>
        <taxon>Bacteria</taxon>
        <taxon>Bacillati</taxon>
        <taxon>Bacillota</taxon>
        <taxon>Clostridia</taxon>
        <taxon>Eubacteriales</taxon>
        <taxon>Clostridiaceae</taxon>
        <taxon>Hathewaya</taxon>
    </lineage>
</organism>
<gene>
    <name evidence="1" type="ORF">QOZ93_002041</name>
</gene>
<protein>
    <recommendedName>
        <fullName evidence="3">Lipoprotein</fullName>
    </recommendedName>
</protein>
<accession>A0ABU0JVY0</accession>
<evidence type="ECO:0000313" key="1">
    <source>
        <dbReference type="EMBL" id="MDQ0480293.1"/>
    </source>
</evidence>
<dbReference type="EMBL" id="JAUSWN010000017">
    <property type="protein sequence ID" value="MDQ0480293.1"/>
    <property type="molecule type" value="Genomic_DNA"/>
</dbReference>
<reference evidence="1 2" key="1">
    <citation type="submission" date="2023-07" db="EMBL/GenBank/DDBJ databases">
        <title>Genomic Encyclopedia of Type Strains, Phase IV (KMG-IV): sequencing the most valuable type-strain genomes for metagenomic binning, comparative biology and taxonomic classification.</title>
        <authorList>
            <person name="Goeker M."/>
        </authorList>
    </citation>
    <scope>NUCLEOTIDE SEQUENCE [LARGE SCALE GENOMIC DNA]</scope>
    <source>
        <strain evidence="1 2">DSM 1400</strain>
    </source>
</reference>
<dbReference type="Proteomes" id="UP001224418">
    <property type="component" value="Unassembled WGS sequence"/>
</dbReference>
<sequence>MKNKIKLLIIIPVFLVIVGVLSSKLLDTKSEDVQPTSKSPKELEKKDIGIKHISDDEYFKKFAKANHISIEKAKALDKEITLNFEKSQCKDSKTIYNDSNNYNKVCITGESKILRGKKNSLSLGITAVAKIYSNEFHDKEFVCISSPIVDSVSNDNFKFESSGGHAEIVWYDKSSVYLTDYGVLHLKASYAEKLGISIPNLKGAGFSGDSLYDDDTYFSKEIEFTYKKTL</sequence>
<dbReference type="RefSeq" id="WP_307356183.1">
    <property type="nucleotide sequence ID" value="NZ_BAAACJ010000013.1"/>
</dbReference>
<evidence type="ECO:0008006" key="3">
    <source>
        <dbReference type="Google" id="ProtNLM"/>
    </source>
</evidence>
<comment type="caution">
    <text evidence="1">The sequence shown here is derived from an EMBL/GenBank/DDBJ whole genome shotgun (WGS) entry which is preliminary data.</text>
</comment>
<keyword evidence="2" id="KW-1185">Reference proteome</keyword>
<evidence type="ECO:0000313" key="2">
    <source>
        <dbReference type="Proteomes" id="UP001224418"/>
    </source>
</evidence>
<proteinExistence type="predicted"/>